<protein>
    <submittedName>
        <fullName evidence="1">Uncharacterized protein</fullName>
    </submittedName>
</protein>
<dbReference type="Proteomes" id="UP001338125">
    <property type="component" value="Unassembled WGS sequence"/>
</dbReference>
<reference evidence="1 2" key="1">
    <citation type="submission" date="2024-01" db="EMBL/GenBank/DDBJ databases">
        <title>Complete genome of Cladobotryum mycophilum ATHUM6906.</title>
        <authorList>
            <person name="Christinaki A.C."/>
            <person name="Myridakis A.I."/>
            <person name="Kouvelis V.N."/>
        </authorList>
    </citation>
    <scope>NUCLEOTIDE SEQUENCE [LARGE SCALE GENOMIC DNA]</scope>
    <source>
        <strain evidence="1 2">ATHUM6906</strain>
    </source>
</reference>
<comment type="caution">
    <text evidence="1">The sequence shown here is derived from an EMBL/GenBank/DDBJ whole genome shotgun (WGS) entry which is preliminary data.</text>
</comment>
<accession>A0ABR0SWN9</accession>
<name>A0ABR0SWN9_9HYPO</name>
<evidence type="ECO:0000313" key="2">
    <source>
        <dbReference type="Proteomes" id="UP001338125"/>
    </source>
</evidence>
<dbReference type="EMBL" id="JAVFKD010000004">
    <property type="protein sequence ID" value="KAK5996195.1"/>
    <property type="molecule type" value="Genomic_DNA"/>
</dbReference>
<keyword evidence="2" id="KW-1185">Reference proteome</keyword>
<gene>
    <name evidence="1" type="ORF">PT974_04623</name>
</gene>
<sequence>MSTINVVKHLMYKGIVPKDSAQRQKLMALGYQTARDRSLYPKAVLIRSGVHGTTRRKRDPKGLHVTLCHKDRTQIIRRTHVASHAYVSGNTNLKLIEATHAAEKPDSIRRKRRKPVWPSEEQLEMTEYAKWPKMEVAASDATCKVGRQVRTYHWQRQQ</sequence>
<proteinExistence type="predicted"/>
<evidence type="ECO:0000313" key="1">
    <source>
        <dbReference type="EMBL" id="KAK5996195.1"/>
    </source>
</evidence>
<organism evidence="1 2">
    <name type="scientific">Cladobotryum mycophilum</name>
    <dbReference type="NCBI Taxonomy" id="491253"/>
    <lineage>
        <taxon>Eukaryota</taxon>
        <taxon>Fungi</taxon>
        <taxon>Dikarya</taxon>
        <taxon>Ascomycota</taxon>
        <taxon>Pezizomycotina</taxon>
        <taxon>Sordariomycetes</taxon>
        <taxon>Hypocreomycetidae</taxon>
        <taxon>Hypocreales</taxon>
        <taxon>Hypocreaceae</taxon>
        <taxon>Cladobotryum</taxon>
    </lineage>
</organism>